<protein>
    <submittedName>
        <fullName evidence="2">Glycerophosphoryl diester phosphodiesterase family protein</fullName>
    </submittedName>
</protein>
<dbReference type="HOGENOM" id="CLU_030006_3_5_0"/>
<dbReference type="InterPro" id="IPR030395">
    <property type="entry name" value="GP_PDE_dom"/>
</dbReference>
<dbReference type="PANTHER" id="PTHR46211:SF14">
    <property type="entry name" value="GLYCEROPHOSPHODIESTER PHOSPHODIESTERASE"/>
    <property type="match status" value="1"/>
</dbReference>
<gene>
    <name evidence="2" type="ORF">U27_01011</name>
</gene>
<dbReference type="GO" id="GO:0008081">
    <property type="term" value="F:phosphoric diester hydrolase activity"/>
    <property type="evidence" value="ECO:0007669"/>
    <property type="project" value="InterPro"/>
</dbReference>
<dbReference type="eggNOG" id="COG0584">
    <property type="taxonomic scope" value="Bacteria"/>
</dbReference>
<dbReference type="PANTHER" id="PTHR46211">
    <property type="entry name" value="GLYCEROPHOSPHORYL DIESTER PHOSPHODIESTERASE"/>
    <property type="match status" value="1"/>
</dbReference>
<sequence>MQSLSVKQKMFRVIGHRGAAGHAPENTLASFQKGLEFGADMLELDIHMSKDGELIVMHDPRLERTTNGSGYIKDYTVKELKQFDAAKKFEVYRGERIPTLQEVFDFAKERATFAIEIKNCPILYPDIEKKLVRLIEKNDLVDNVIVIAFYHPSLKKIKEYNPEITTGILYAAGLVEPWSVAETVGADALHPEYDYTLADIIEAAHQRGYPVHPWTINSAEDMQRWIDYGVDGIASDFPDVLAGIVKNRSGN</sequence>
<evidence type="ECO:0000259" key="1">
    <source>
        <dbReference type="PROSITE" id="PS51704"/>
    </source>
</evidence>
<evidence type="ECO:0000313" key="3">
    <source>
        <dbReference type="Proteomes" id="UP000030661"/>
    </source>
</evidence>
<accession>A0A081C958</accession>
<name>A0A081C958_VECG1</name>
<dbReference type="EMBL" id="DF820477">
    <property type="protein sequence ID" value="GAK61113.1"/>
    <property type="molecule type" value="Genomic_DNA"/>
</dbReference>
<evidence type="ECO:0000313" key="2">
    <source>
        <dbReference type="EMBL" id="GAK61113.1"/>
    </source>
</evidence>
<dbReference type="GO" id="GO:0006629">
    <property type="term" value="P:lipid metabolic process"/>
    <property type="evidence" value="ECO:0007669"/>
    <property type="project" value="InterPro"/>
</dbReference>
<feature type="domain" description="GP-PDE" evidence="1">
    <location>
        <begin position="11"/>
        <end position="245"/>
    </location>
</feature>
<dbReference type="CDD" id="cd08563">
    <property type="entry name" value="GDPD_TtGDE_like"/>
    <property type="match status" value="1"/>
</dbReference>
<dbReference type="STRING" id="1499967.U27_01011"/>
<keyword evidence="3" id="KW-1185">Reference proteome</keyword>
<dbReference type="SUPFAM" id="SSF51695">
    <property type="entry name" value="PLC-like phosphodiesterases"/>
    <property type="match status" value="1"/>
</dbReference>
<reference evidence="2" key="1">
    <citation type="journal article" date="2015" name="PeerJ">
        <title>First genomic representation of candidate bacterial phylum KSB3 points to enhanced environmental sensing as a trigger of wastewater bulking.</title>
        <authorList>
            <person name="Sekiguchi Y."/>
            <person name="Ohashi A."/>
            <person name="Parks D.H."/>
            <person name="Yamauchi T."/>
            <person name="Tyson G.W."/>
            <person name="Hugenholtz P."/>
        </authorList>
    </citation>
    <scope>NUCLEOTIDE SEQUENCE [LARGE SCALE GENOMIC DNA]</scope>
</reference>
<organism evidence="2">
    <name type="scientific">Vecturithrix granuli</name>
    <dbReference type="NCBI Taxonomy" id="1499967"/>
    <lineage>
        <taxon>Bacteria</taxon>
        <taxon>Candidatus Moduliflexota</taxon>
        <taxon>Candidatus Vecturitrichia</taxon>
        <taxon>Candidatus Vecturitrichales</taxon>
        <taxon>Candidatus Vecturitrichaceae</taxon>
        <taxon>Candidatus Vecturithrix</taxon>
    </lineage>
</organism>
<dbReference type="Gene3D" id="3.20.20.190">
    <property type="entry name" value="Phosphatidylinositol (PI) phosphodiesterase"/>
    <property type="match status" value="1"/>
</dbReference>
<dbReference type="InterPro" id="IPR017946">
    <property type="entry name" value="PLC-like_Pdiesterase_TIM-brl"/>
</dbReference>
<dbReference type="Proteomes" id="UP000030661">
    <property type="component" value="Unassembled WGS sequence"/>
</dbReference>
<proteinExistence type="predicted"/>
<dbReference type="AlphaFoldDB" id="A0A081C958"/>
<dbReference type="Pfam" id="PF03009">
    <property type="entry name" value="GDPD"/>
    <property type="match status" value="1"/>
</dbReference>
<dbReference type="PROSITE" id="PS51704">
    <property type="entry name" value="GP_PDE"/>
    <property type="match status" value="1"/>
</dbReference>